<proteinExistence type="predicted"/>
<feature type="transmembrane region" description="Helical" evidence="1">
    <location>
        <begin position="15"/>
        <end position="41"/>
    </location>
</feature>
<sequence>MHNFEDLFLPDNIPIWFFVFNYLTLISILAWPFILFGSIFIFDNPPNLFVGILFFLLINSYPLIQLGLIVLSFWLYEDYKMIAILIPILVYGFVLRFVHTFFK</sequence>
<evidence type="ECO:0000313" key="2">
    <source>
        <dbReference type="EMBL" id="PWJ29985.1"/>
    </source>
</evidence>
<keyword evidence="1" id="KW-1133">Transmembrane helix</keyword>
<reference evidence="2 3" key="1">
    <citation type="submission" date="2018-03" db="EMBL/GenBank/DDBJ databases">
        <title>Genomic Encyclopedia of Archaeal and Bacterial Type Strains, Phase II (KMG-II): from individual species to whole genera.</title>
        <authorList>
            <person name="Goeker M."/>
        </authorList>
    </citation>
    <scope>NUCLEOTIDE SEQUENCE [LARGE SCALE GENOMIC DNA]</scope>
    <source>
        <strain evidence="2 3">DSM 28229</strain>
    </source>
</reference>
<keyword evidence="1" id="KW-0812">Transmembrane</keyword>
<dbReference type="AlphaFoldDB" id="A0A315YS02"/>
<keyword evidence="3" id="KW-1185">Reference proteome</keyword>
<dbReference type="EMBL" id="QGDO01000030">
    <property type="protein sequence ID" value="PWJ29985.1"/>
    <property type="molecule type" value="Genomic_DNA"/>
</dbReference>
<comment type="caution">
    <text evidence="2">The sequence shown here is derived from an EMBL/GenBank/DDBJ whole genome shotgun (WGS) entry which is preliminary data.</text>
</comment>
<organism evidence="2 3">
    <name type="scientific">Sediminitomix flava</name>
    <dbReference type="NCBI Taxonomy" id="379075"/>
    <lineage>
        <taxon>Bacteria</taxon>
        <taxon>Pseudomonadati</taxon>
        <taxon>Bacteroidota</taxon>
        <taxon>Cytophagia</taxon>
        <taxon>Cytophagales</taxon>
        <taxon>Flammeovirgaceae</taxon>
        <taxon>Sediminitomix</taxon>
    </lineage>
</organism>
<feature type="transmembrane region" description="Helical" evidence="1">
    <location>
        <begin position="48"/>
        <end position="76"/>
    </location>
</feature>
<evidence type="ECO:0000256" key="1">
    <source>
        <dbReference type="SAM" id="Phobius"/>
    </source>
</evidence>
<keyword evidence="1" id="KW-0472">Membrane</keyword>
<evidence type="ECO:0000313" key="3">
    <source>
        <dbReference type="Proteomes" id="UP000245535"/>
    </source>
</evidence>
<gene>
    <name evidence="2" type="ORF">BC781_1302</name>
</gene>
<dbReference type="Proteomes" id="UP000245535">
    <property type="component" value="Unassembled WGS sequence"/>
</dbReference>
<accession>A0A315YS02</accession>
<name>A0A315YS02_SEDFL</name>
<protein>
    <submittedName>
        <fullName evidence="2">Uncharacterized protein</fullName>
    </submittedName>
</protein>
<feature type="transmembrane region" description="Helical" evidence="1">
    <location>
        <begin position="82"/>
        <end position="102"/>
    </location>
</feature>